<dbReference type="EC" id="1.3.3.3" evidence="4"/>
<evidence type="ECO:0000313" key="7">
    <source>
        <dbReference type="EMBL" id="KAG5457428.1"/>
    </source>
</evidence>
<proteinExistence type="inferred from homology"/>
<dbReference type="SUPFAM" id="SSF102886">
    <property type="entry name" value="Coproporphyrinogen III oxidase"/>
    <property type="match status" value="1"/>
</dbReference>
<reference evidence="7 8" key="1">
    <citation type="journal article" name="Sci. Rep.">
        <title>Genome-scale phylogenetic analyses confirm Olpidium as the closest living zoosporic fungus to the non-flagellated, terrestrial fungi.</title>
        <authorList>
            <person name="Chang Y."/>
            <person name="Rochon D."/>
            <person name="Sekimoto S."/>
            <person name="Wang Y."/>
            <person name="Chovatia M."/>
            <person name="Sandor L."/>
            <person name="Salamov A."/>
            <person name="Grigoriev I.V."/>
            <person name="Stajich J.E."/>
            <person name="Spatafora J.W."/>
        </authorList>
    </citation>
    <scope>NUCLEOTIDE SEQUENCE [LARGE SCALE GENOMIC DNA]</scope>
    <source>
        <strain evidence="7">S191</strain>
    </source>
</reference>
<name>A0A8H7ZQU3_9FUNG</name>
<evidence type="ECO:0000313" key="8">
    <source>
        <dbReference type="Proteomes" id="UP000673691"/>
    </source>
</evidence>
<dbReference type="AlphaFoldDB" id="A0A8H7ZQU3"/>
<evidence type="ECO:0000256" key="6">
    <source>
        <dbReference type="ARBA" id="ARBA00023244"/>
    </source>
</evidence>
<dbReference type="Pfam" id="PF01218">
    <property type="entry name" value="Coprogen_oxidas"/>
    <property type="match status" value="1"/>
</dbReference>
<evidence type="ECO:0000256" key="3">
    <source>
        <dbReference type="ARBA" id="ARBA00011738"/>
    </source>
</evidence>
<gene>
    <name evidence="7" type="ORF">BJ554DRAFT_2562</name>
</gene>
<evidence type="ECO:0000256" key="1">
    <source>
        <dbReference type="ARBA" id="ARBA00005168"/>
    </source>
</evidence>
<dbReference type="NCBIfam" id="NF003727">
    <property type="entry name" value="PRK05330.1"/>
    <property type="match status" value="1"/>
</dbReference>
<dbReference type="UniPathway" id="UPA00251">
    <property type="reaction ID" value="UER00322"/>
</dbReference>
<dbReference type="PIRSF" id="PIRSF000166">
    <property type="entry name" value="Coproporphyri_ox"/>
    <property type="match status" value="1"/>
</dbReference>
<dbReference type="OrthoDB" id="15318at2759"/>
<dbReference type="InterPro" id="IPR018375">
    <property type="entry name" value="Coprogen_oxidase_CS"/>
</dbReference>
<organism evidence="7 8">
    <name type="scientific">Olpidium bornovanus</name>
    <dbReference type="NCBI Taxonomy" id="278681"/>
    <lineage>
        <taxon>Eukaryota</taxon>
        <taxon>Fungi</taxon>
        <taxon>Fungi incertae sedis</taxon>
        <taxon>Olpidiomycota</taxon>
        <taxon>Olpidiomycotina</taxon>
        <taxon>Olpidiomycetes</taxon>
        <taxon>Olpidiales</taxon>
        <taxon>Olpidiaceae</taxon>
        <taxon>Olpidium</taxon>
    </lineage>
</organism>
<accession>A0A8H7ZQU3</accession>
<protein>
    <recommendedName>
        <fullName evidence="4">coproporphyrinogen oxidase</fullName>
        <ecNumber evidence="4">1.3.3.3</ecNumber>
    </recommendedName>
</protein>
<dbReference type="Proteomes" id="UP000673691">
    <property type="component" value="Unassembled WGS sequence"/>
</dbReference>
<dbReference type="InterPro" id="IPR001260">
    <property type="entry name" value="Coprogen_oxidase_aer"/>
</dbReference>
<evidence type="ECO:0000256" key="5">
    <source>
        <dbReference type="ARBA" id="ARBA00023002"/>
    </source>
</evidence>
<dbReference type="GO" id="GO:0005737">
    <property type="term" value="C:cytoplasm"/>
    <property type="evidence" value="ECO:0007669"/>
    <property type="project" value="TreeGrafter"/>
</dbReference>
<comment type="caution">
    <text evidence="7">The sequence shown here is derived from an EMBL/GenBank/DDBJ whole genome shotgun (WGS) entry which is preliminary data.</text>
</comment>
<comment type="subunit">
    <text evidence="3">Homodimer.</text>
</comment>
<dbReference type="PANTHER" id="PTHR10755:SF0">
    <property type="entry name" value="OXYGEN-DEPENDENT COPROPORPHYRINOGEN-III OXIDASE, MITOCHONDRIAL"/>
    <property type="match status" value="1"/>
</dbReference>
<keyword evidence="8" id="KW-1185">Reference proteome</keyword>
<comment type="pathway">
    <text evidence="1">Porphyrin-containing compound metabolism; protoporphyrin-IX biosynthesis; protoporphyrinogen-IX from coproporphyrinogen-III (O2 route): step 1/1.</text>
</comment>
<dbReference type="PROSITE" id="PS01021">
    <property type="entry name" value="COPROGEN_OXIDASE"/>
    <property type="match status" value="1"/>
</dbReference>
<comment type="similarity">
    <text evidence="2">Belongs to the aerobic coproporphyrinogen-III oxidase family.</text>
</comment>
<dbReference type="GO" id="GO:0004109">
    <property type="term" value="F:coproporphyrinogen oxidase activity"/>
    <property type="evidence" value="ECO:0007669"/>
    <property type="project" value="UniProtKB-EC"/>
</dbReference>
<dbReference type="GO" id="GO:0006782">
    <property type="term" value="P:protoporphyrinogen IX biosynthetic process"/>
    <property type="evidence" value="ECO:0007669"/>
    <property type="project" value="UniProtKB-UniPathway"/>
</dbReference>
<keyword evidence="5" id="KW-0560">Oxidoreductase</keyword>
<dbReference type="EMBL" id="JAEFCI010010100">
    <property type="protein sequence ID" value="KAG5457428.1"/>
    <property type="molecule type" value="Genomic_DNA"/>
</dbReference>
<evidence type="ECO:0000256" key="4">
    <source>
        <dbReference type="ARBA" id="ARBA00012869"/>
    </source>
</evidence>
<keyword evidence="6" id="KW-0627">Porphyrin biosynthesis</keyword>
<dbReference type="Gene3D" id="3.40.1500.10">
    <property type="entry name" value="Coproporphyrinogen III oxidase, aerobic"/>
    <property type="match status" value="1"/>
</dbReference>
<sequence length="281" mass="32347">MAAFVKELQAEIVRSLEEVENEGCLERGETETRFLVDEWKRPEGGDGVSCVLQDGKVFQKAGVLVSVVYGTLPEAAVKQMRSERSKDLKGDGPFPFFAAGISLVVHPRNPFAPTVHLNYRYFEIEDEETGEATLWWFGGGTDLTPAYLFEEDAEHFHATIKRACDANSPRYYPEFKEWCDRYFYLPHRKECRGVGGIFYDDQAGDGTLADRERLFALARDCGRAFVPSYVPIVRRRKDMPYTEENLRWQQLRRGRYVEFNLVQDRGTKFGLTTVSKRIKKK</sequence>
<dbReference type="PANTHER" id="PTHR10755">
    <property type="entry name" value="COPROPORPHYRINOGEN III OXIDASE, MITOCHONDRIAL"/>
    <property type="match status" value="1"/>
</dbReference>
<evidence type="ECO:0000256" key="2">
    <source>
        <dbReference type="ARBA" id="ARBA00010644"/>
    </source>
</evidence>
<dbReference type="PRINTS" id="PR00073">
    <property type="entry name" value="COPRGNOXDASE"/>
</dbReference>
<dbReference type="InterPro" id="IPR036406">
    <property type="entry name" value="Coprogen_oxidase_aer_sf"/>
</dbReference>